<keyword evidence="5" id="KW-1185">Reference proteome</keyword>
<dbReference type="PANTHER" id="PTHR43008:SF8">
    <property type="entry name" value="BENZIL REDUCTASE ((S)-BENZOIN FORMING) IRC24"/>
    <property type="match status" value="1"/>
</dbReference>
<dbReference type="InterPro" id="IPR020904">
    <property type="entry name" value="Sc_DH/Rdtase_CS"/>
</dbReference>
<dbReference type="PROSITE" id="PS00061">
    <property type="entry name" value="ADH_SHORT"/>
    <property type="match status" value="1"/>
</dbReference>
<protein>
    <submittedName>
        <fullName evidence="4">NAD(P)-binding protein</fullName>
    </submittedName>
</protein>
<gene>
    <name evidence="4" type="ORF">CC80DRAFT_483218</name>
</gene>
<comment type="similarity">
    <text evidence="1">Belongs to the short-chain dehydrogenases/reductases (SDR) family.</text>
</comment>
<dbReference type="Pfam" id="PF00106">
    <property type="entry name" value="adh_short"/>
    <property type="match status" value="1"/>
</dbReference>
<dbReference type="GO" id="GO:0016616">
    <property type="term" value="F:oxidoreductase activity, acting on the CH-OH group of donors, NAD or NADP as acceptor"/>
    <property type="evidence" value="ECO:0007669"/>
    <property type="project" value="UniProtKB-ARBA"/>
</dbReference>
<keyword evidence="2" id="KW-0521">NADP</keyword>
<evidence type="ECO:0000256" key="2">
    <source>
        <dbReference type="ARBA" id="ARBA00022857"/>
    </source>
</evidence>
<reference evidence="4" key="1">
    <citation type="journal article" date="2020" name="Stud. Mycol.">
        <title>101 Dothideomycetes genomes: a test case for predicting lifestyles and emergence of pathogens.</title>
        <authorList>
            <person name="Haridas S."/>
            <person name="Albert R."/>
            <person name="Binder M."/>
            <person name="Bloem J."/>
            <person name="Labutti K."/>
            <person name="Salamov A."/>
            <person name="Andreopoulos B."/>
            <person name="Baker S."/>
            <person name="Barry K."/>
            <person name="Bills G."/>
            <person name="Bluhm B."/>
            <person name="Cannon C."/>
            <person name="Castanera R."/>
            <person name="Culley D."/>
            <person name="Daum C."/>
            <person name="Ezra D."/>
            <person name="Gonzalez J."/>
            <person name="Henrissat B."/>
            <person name="Kuo A."/>
            <person name="Liang C."/>
            <person name="Lipzen A."/>
            <person name="Lutzoni F."/>
            <person name="Magnuson J."/>
            <person name="Mondo S."/>
            <person name="Nolan M."/>
            <person name="Ohm R."/>
            <person name="Pangilinan J."/>
            <person name="Park H.-J."/>
            <person name="Ramirez L."/>
            <person name="Alfaro M."/>
            <person name="Sun H."/>
            <person name="Tritt A."/>
            <person name="Yoshinaga Y."/>
            <person name="Zwiers L.-H."/>
            <person name="Turgeon B."/>
            <person name="Goodwin S."/>
            <person name="Spatafora J."/>
            <person name="Crous P."/>
            <person name="Grigoriev I."/>
        </authorList>
    </citation>
    <scope>NUCLEOTIDE SEQUENCE</scope>
    <source>
        <strain evidence="4">CBS 675.92</strain>
    </source>
</reference>
<dbReference type="SUPFAM" id="SSF51735">
    <property type="entry name" value="NAD(P)-binding Rossmann-fold domains"/>
    <property type="match status" value="1"/>
</dbReference>
<evidence type="ECO:0000256" key="1">
    <source>
        <dbReference type="ARBA" id="ARBA00006484"/>
    </source>
</evidence>
<dbReference type="EMBL" id="ML977028">
    <property type="protein sequence ID" value="KAF1950150.1"/>
    <property type="molecule type" value="Genomic_DNA"/>
</dbReference>
<sequence>MAAQIAPAPNKSHQSILVVGGGAGIGYATVKNIIDTTTNTKLVVFDRDVSGLHALRGPRLNCVEGDVTDKEDRARVMSQCVEFMQGVDTVVYCAGVINPIERIEKLDVEDVGRAFDVNVLGCLGMVQLCLPHLRHSRTMHPTNAAHGKLIILTSACDLSITYHGWMPYCTSKAALTRFITCLAHEEPLITVQGVYPKLTRTKMPEDVIAGRYRGVMADHEIERFRVWDSMGEEMVERPEKCGRAVARLAVGLVEGGRSGVALYYDEHVPEKIVGT</sequence>
<dbReference type="PRINTS" id="PR00081">
    <property type="entry name" value="GDHRDH"/>
</dbReference>
<dbReference type="Proteomes" id="UP000800035">
    <property type="component" value="Unassembled WGS sequence"/>
</dbReference>
<dbReference type="PANTHER" id="PTHR43008">
    <property type="entry name" value="BENZIL REDUCTASE"/>
    <property type="match status" value="1"/>
</dbReference>
<evidence type="ECO:0000256" key="3">
    <source>
        <dbReference type="ARBA" id="ARBA00023002"/>
    </source>
</evidence>
<evidence type="ECO:0000313" key="4">
    <source>
        <dbReference type="EMBL" id="KAF1950150.1"/>
    </source>
</evidence>
<name>A0A6A5TCZ2_9PLEO</name>
<dbReference type="OrthoDB" id="153074at2759"/>
<dbReference type="InterPro" id="IPR002347">
    <property type="entry name" value="SDR_fam"/>
</dbReference>
<dbReference type="InterPro" id="IPR036291">
    <property type="entry name" value="NAD(P)-bd_dom_sf"/>
</dbReference>
<proteinExistence type="inferred from homology"/>
<dbReference type="Gene3D" id="3.40.50.720">
    <property type="entry name" value="NAD(P)-binding Rossmann-like Domain"/>
    <property type="match status" value="1"/>
</dbReference>
<evidence type="ECO:0000313" key="5">
    <source>
        <dbReference type="Proteomes" id="UP000800035"/>
    </source>
</evidence>
<keyword evidence="3" id="KW-0560">Oxidoreductase</keyword>
<organism evidence="4 5">
    <name type="scientific">Byssothecium circinans</name>
    <dbReference type="NCBI Taxonomy" id="147558"/>
    <lineage>
        <taxon>Eukaryota</taxon>
        <taxon>Fungi</taxon>
        <taxon>Dikarya</taxon>
        <taxon>Ascomycota</taxon>
        <taxon>Pezizomycotina</taxon>
        <taxon>Dothideomycetes</taxon>
        <taxon>Pleosporomycetidae</taxon>
        <taxon>Pleosporales</taxon>
        <taxon>Massarineae</taxon>
        <taxon>Massarinaceae</taxon>
        <taxon>Byssothecium</taxon>
    </lineage>
</organism>
<dbReference type="GO" id="GO:0050664">
    <property type="term" value="F:oxidoreductase activity, acting on NAD(P)H, oxygen as acceptor"/>
    <property type="evidence" value="ECO:0007669"/>
    <property type="project" value="TreeGrafter"/>
</dbReference>
<accession>A0A6A5TCZ2</accession>
<dbReference type="CDD" id="cd05233">
    <property type="entry name" value="SDR_c"/>
    <property type="match status" value="1"/>
</dbReference>
<dbReference type="AlphaFoldDB" id="A0A6A5TCZ2"/>